<evidence type="ECO:0000256" key="9">
    <source>
        <dbReference type="ARBA" id="ARBA00023136"/>
    </source>
</evidence>
<dbReference type="InterPro" id="IPR008972">
    <property type="entry name" value="Cupredoxin"/>
</dbReference>
<dbReference type="AlphaFoldDB" id="A0A9X3DDQ1"/>
<dbReference type="Pfam" id="PF02790">
    <property type="entry name" value="COX2_TM"/>
    <property type="match status" value="1"/>
</dbReference>
<evidence type="ECO:0000256" key="11">
    <source>
        <dbReference type="RuleBase" id="RU004024"/>
    </source>
</evidence>
<feature type="region of interest" description="Disordered" evidence="12">
    <location>
        <begin position="384"/>
        <end position="412"/>
    </location>
</feature>
<evidence type="ECO:0000259" key="16">
    <source>
        <dbReference type="PROSITE" id="PS50999"/>
    </source>
</evidence>
<keyword evidence="7 10" id="KW-0249">Electron transport</keyword>
<evidence type="ECO:0000256" key="8">
    <source>
        <dbReference type="ARBA" id="ARBA00022989"/>
    </source>
</evidence>
<comment type="catalytic activity">
    <reaction evidence="11">
        <text>4 Fe(II)-[cytochrome c] + O2 + 8 H(+)(in) = 4 Fe(III)-[cytochrome c] + 2 H2O + 4 H(+)(out)</text>
        <dbReference type="Rhea" id="RHEA:11436"/>
        <dbReference type="Rhea" id="RHEA-COMP:10350"/>
        <dbReference type="Rhea" id="RHEA-COMP:14399"/>
        <dbReference type="ChEBI" id="CHEBI:15377"/>
        <dbReference type="ChEBI" id="CHEBI:15378"/>
        <dbReference type="ChEBI" id="CHEBI:15379"/>
        <dbReference type="ChEBI" id="CHEBI:29033"/>
        <dbReference type="ChEBI" id="CHEBI:29034"/>
        <dbReference type="EC" id="7.1.1.9"/>
    </reaction>
</comment>
<dbReference type="PROSITE" id="PS50999">
    <property type="entry name" value="COX2_TM"/>
    <property type="match status" value="1"/>
</dbReference>
<comment type="function">
    <text evidence="11">Subunits I and II form the functional core of the enzyme complex. Electrons originating in cytochrome c are transferred via heme a and Cu(A) to the binuclear center formed by heme a3 and Cu(B).</text>
</comment>
<evidence type="ECO:0000313" key="17">
    <source>
        <dbReference type="EMBL" id="MCX3265838.1"/>
    </source>
</evidence>
<evidence type="ECO:0000256" key="4">
    <source>
        <dbReference type="ARBA" id="ARBA00022660"/>
    </source>
</evidence>
<dbReference type="InterPro" id="IPR036257">
    <property type="entry name" value="Cyt_c_oxidase_su2_TM_sf"/>
</dbReference>
<evidence type="ECO:0000256" key="1">
    <source>
        <dbReference type="ARBA" id="ARBA00004141"/>
    </source>
</evidence>
<evidence type="ECO:0000256" key="6">
    <source>
        <dbReference type="ARBA" id="ARBA00022967"/>
    </source>
</evidence>
<evidence type="ECO:0000313" key="18">
    <source>
        <dbReference type="Proteomes" id="UP001142592"/>
    </source>
</evidence>
<comment type="cofactor">
    <cofactor evidence="11">
        <name>Cu cation</name>
        <dbReference type="ChEBI" id="CHEBI:23378"/>
    </cofactor>
    <text evidence="11">Binds a copper A center.</text>
</comment>
<dbReference type="GO" id="GO:0005507">
    <property type="term" value="F:copper ion binding"/>
    <property type="evidence" value="ECO:0007669"/>
    <property type="project" value="InterPro"/>
</dbReference>
<dbReference type="EC" id="7.1.1.9" evidence="11"/>
<name>A0A9X3DDQ1_9SPHI</name>
<dbReference type="InterPro" id="IPR045187">
    <property type="entry name" value="CcO_II"/>
</dbReference>
<keyword evidence="18" id="KW-1185">Reference proteome</keyword>
<comment type="caution">
    <text evidence="17">The sequence shown here is derived from an EMBL/GenBank/DDBJ whole genome shotgun (WGS) entry which is preliminary data.</text>
</comment>
<evidence type="ECO:0000256" key="3">
    <source>
        <dbReference type="ARBA" id="ARBA00022448"/>
    </source>
</evidence>
<dbReference type="PANTHER" id="PTHR22888:SF9">
    <property type="entry name" value="CYTOCHROME C OXIDASE SUBUNIT 2"/>
    <property type="match status" value="1"/>
</dbReference>
<reference evidence="17" key="1">
    <citation type="submission" date="2022-11" db="EMBL/GenBank/DDBJ databases">
        <authorList>
            <person name="Graham C."/>
            <person name="Newman J.D."/>
        </authorList>
    </citation>
    <scope>NUCLEOTIDE SEQUENCE</scope>
    <source>
        <strain evidence="17">DSM 19486</strain>
    </source>
</reference>
<keyword evidence="5 10" id="KW-0812">Transmembrane</keyword>
<keyword evidence="11" id="KW-0186">Copper</keyword>
<keyword evidence="4 10" id="KW-0679">Respiratory chain</keyword>
<feature type="transmembrane region" description="Helical" evidence="13">
    <location>
        <begin position="138"/>
        <end position="161"/>
    </location>
</feature>
<dbReference type="EMBL" id="JAPJUH010000004">
    <property type="protein sequence ID" value="MCX3265838.1"/>
    <property type="molecule type" value="Genomic_DNA"/>
</dbReference>
<evidence type="ECO:0000256" key="13">
    <source>
        <dbReference type="SAM" id="Phobius"/>
    </source>
</evidence>
<evidence type="ECO:0000256" key="14">
    <source>
        <dbReference type="SAM" id="SignalP"/>
    </source>
</evidence>
<feature type="domain" description="Cytochrome oxidase subunit II copper A binding" evidence="15">
    <location>
        <begin position="213"/>
        <end position="365"/>
    </location>
</feature>
<comment type="subcellular location">
    <subcellularLocation>
        <location evidence="10">Cell membrane</location>
        <topology evidence="10">Multi-pass membrane protein</topology>
    </subcellularLocation>
    <subcellularLocation>
        <location evidence="1">Membrane</location>
        <topology evidence="1">Multi-pass membrane protein</topology>
    </subcellularLocation>
</comment>
<accession>A0A9X3DDQ1</accession>
<feature type="signal peptide" evidence="14">
    <location>
        <begin position="1"/>
        <end position="29"/>
    </location>
</feature>
<feature type="domain" description="Cytochrome oxidase subunit II transmembrane region profile" evidence="16">
    <location>
        <begin position="113"/>
        <end position="208"/>
    </location>
</feature>
<feature type="transmembrane region" description="Helical" evidence="13">
    <location>
        <begin position="53"/>
        <end position="72"/>
    </location>
</feature>
<evidence type="ECO:0000259" key="15">
    <source>
        <dbReference type="PROSITE" id="PS50857"/>
    </source>
</evidence>
<proteinExistence type="inferred from homology"/>
<dbReference type="GO" id="GO:0004129">
    <property type="term" value="F:cytochrome-c oxidase activity"/>
    <property type="evidence" value="ECO:0007669"/>
    <property type="project" value="UniProtKB-EC"/>
</dbReference>
<dbReference type="PROSITE" id="PS50857">
    <property type="entry name" value="COX2_CUA"/>
    <property type="match status" value="1"/>
</dbReference>
<comment type="similarity">
    <text evidence="2 10">Belongs to the cytochrome c oxidase subunit 2 family.</text>
</comment>
<dbReference type="SUPFAM" id="SSF49503">
    <property type="entry name" value="Cupredoxins"/>
    <property type="match status" value="1"/>
</dbReference>
<dbReference type="PANTHER" id="PTHR22888">
    <property type="entry name" value="CYTOCHROME C OXIDASE, SUBUNIT II"/>
    <property type="match status" value="1"/>
</dbReference>
<gene>
    <name evidence="17" type="ORF">OQZ29_13855</name>
</gene>
<keyword evidence="9 13" id="KW-0472">Membrane</keyword>
<keyword evidence="14" id="KW-0732">Signal</keyword>
<dbReference type="GO" id="GO:0005886">
    <property type="term" value="C:plasma membrane"/>
    <property type="evidence" value="ECO:0007669"/>
    <property type="project" value="UniProtKB-SubCell"/>
</dbReference>
<keyword evidence="11" id="KW-0479">Metal-binding</keyword>
<dbReference type="SUPFAM" id="SSF81464">
    <property type="entry name" value="Cytochrome c oxidase subunit II-like, transmembrane region"/>
    <property type="match status" value="1"/>
</dbReference>
<dbReference type="Pfam" id="PF00116">
    <property type="entry name" value="COX2"/>
    <property type="match status" value="1"/>
</dbReference>
<dbReference type="RefSeq" id="WP_010599107.1">
    <property type="nucleotide sequence ID" value="NZ_JAPJUH010000004.1"/>
</dbReference>
<evidence type="ECO:0000256" key="7">
    <source>
        <dbReference type="ARBA" id="ARBA00022982"/>
    </source>
</evidence>
<feature type="transmembrane region" description="Helical" evidence="13">
    <location>
        <begin position="93"/>
        <end position="111"/>
    </location>
</feature>
<dbReference type="GO" id="GO:0042773">
    <property type="term" value="P:ATP synthesis coupled electron transport"/>
    <property type="evidence" value="ECO:0007669"/>
    <property type="project" value="TreeGrafter"/>
</dbReference>
<dbReference type="InterPro" id="IPR002429">
    <property type="entry name" value="CcO_II-like_C"/>
</dbReference>
<sequence>MSLRKFITNKTTAALAVLLTVFANTSAFAQEAAAGAAAAPKVDMGEVYKSVIFYILIFLAVCLFIAIIGKSIKVYELSREAQGKPVGINWNRVHASLFALFLVLGLYGVYWEYTVHGSMLLPDAASEHGKKIDEMFNLTLIITTIVFILTHILLFGFAYIYKYSAKRKAYYYPHNNTIEKIWTIVPALVLTVLVLMGFLTWRSIFFKVEDPNNKPLQIEVTSEQFKWSIRYPGADGIVGKKNYKLTTSSNTLGIDFKDLNSRDDEMADEMVIPVGKPVKLILNSKDVIHSFYMPHFRVQLNTVPGMQTIFEFTPTKTTRQMQEETNDPNFKFLFFCAKICGSGHWNMQKDVRVVSEAEYKTWIAEQKTYLNDDLRKQFNLPVAPAPAKPAAEGDSSATDSAAVKGNQMALNK</sequence>
<dbReference type="Gene3D" id="2.60.40.420">
    <property type="entry name" value="Cupredoxins - blue copper proteins"/>
    <property type="match status" value="1"/>
</dbReference>
<evidence type="ECO:0000256" key="12">
    <source>
        <dbReference type="SAM" id="MobiDB-lite"/>
    </source>
</evidence>
<evidence type="ECO:0000256" key="5">
    <source>
        <dbReference type="ARBA" id="ARBA00022692"/>
    </source>
</evidence>
<dbReference type="PRINTS" id="PR01166">
    <property type="entry name" value="CYCOXIDASEII"/>
</dbReference>
<organism evidence="17 18">
    <name type="scientific">Pedobacter agri</name>
    <dbReference type="NCBI Taxonomy" id="454586"/>
    <lineage>
        <taxon>Bacteria</taxon>
        <taxon>Pseudomonadati</taxon>
        <taxon>Bacteroidota</taxon>
        <taxon>Sphingobacteriia</taxon>
        <taxon>Sphingobacteriales</taxon>
        <taxon>Sphingobacteriaceae</taxon>
        <taxon>Pedobacter</taxon>
    </lineage>
</organism>
<evidence type="ECO:0000256" key="2">
    <source>
        <dbReference type="ARBA" id="ARBA00007866"/>
    </source>
</evidence>
<dbReference type="Gene3D" id="1.10.287.90">
    <property type="match status" value="1"/>
</dbReference>
<keyword evidence="8 13" id="KW-1133">Transmembrane helix</keyword>
<dbReference type="InterPro" id="IPR011759">
    <property type="entry name" value="Cyt_c_oxidase_su2_TM_dom"/>
</dbReference>
<evidence type="ECO:0000256" key="10">
    <source>
        <dbReference type="RuleBase" id="RU000456"/>
    </source>
</evidence>
<feature type="chain" id="PRO_5040904488" description="Cytochrome c oxidase subunit 2" evidence="14">
    <location>
        <begin position="30"/>
        <end position="412"/>
    </location>
</feature>
<protein>
    <recommendedName>
        <fullName evidence="11">Cytochrome c oxidase subunit 2</fullName>
        <ecNumber evidence="11">7.1.1.9</ecNumber>
    </recommendedName>
</protein>
<feature type="transmembrane region" description="Helical" evidence="13">
    <location>
        <begin position="181"/>
        <end position="201"/>
    </location>
</feature>
<keyword evidence="6" id="KW-1278">Translocase</keyword>
<keyword evidence="3 10" id="KW-0813">Transport</keyword>
<dbReference type="Proteomes" id="UP001142592">
    <property type="component" value="Unassembled WGS sequence"/>
</dbReference>